<proteinExistence type="predicted"/>
<dbReference type="AlphaFoldDB" id="A0A1B6CEH6"/>
<accession>A0A1B6CEH6</accession>
<evidence type="ECO:0000313" key="2">
    <source>
        <dbReference type="EMBL" id="JAS11834.1"/>
    </source>
</evidence>
<evidence type="ECO:0000313" key="3">
    <source>
        <dbReference type="EMBL" id="JAS24630.1"/>
    </source>
</evidence>
<feature type="transmembrane region" description="Helical" evidence="1">
    <location>
        <begin position="12"/>
        <end position="32"/>
    </location>
</feature>
<organism evidence="2">
    <name type="scientific">Clastoptera arizonana</name>
    <name type="common">Arizona spittle bug</name>
    <dbReference type="NCBI Taxonomy" id="38151"/>
    <lineage>
        <taxon>Eukaryota</taxon>
        <taxon>Metazoa</taxon>
        <taxon>Ecdysozoa</taxon>
        <taxon>Arthropoda</taxon>
        <taxon>Hexapoda</taxon>
        <taxon>Insecta</taxon>
        <taxon>Pterygota</taxon>
        <taxon>Neoptera</taxon>
        <taxon>Paraneoptera</taxon>
        <taxon>Hemiptera</taxon>
        <taxon>Auchenorrhyncha</taxon>
        <taxon>Cercopoidea</taxon>
        <taxon>Clastopteridae</taxon>
        <taxon>Clastoptera</taxon>
    </lineage>
</organism>
<dbReference type="EMBL" id="GEDC01012668">
    <property type="protein sequence ID" value="JAS24630.1"/>
    <property type="molecule type" value="Transcribed_RNA"/>
</dbReference>
<reference evidence="2" key="1">
    <citation type="submission" date="2015-12" db="EMBL/GenBank/DDBJ databases">
        <title>De novo transcriptome assembly of four potential Pierce s Disease insect vectors from Arizona vineyards.</title>
        <authorList>
            <person name="Tassone E.E."/>
        </authorList>
    </citation>
    <scope>NUCLEOTIDE SEQUENCE</scope>
</reference>
<protein>
    <submittedName>
        <fullName evidence="2">Uncharacterized protein</fullName>
    </submittedName>
</protein>
<keyword evidence="1" id="KW-0472">Membrane</keyword>
<name>A0A1B6CEH6_9HEMI</name>
<keyword evidence="1" id="KW-1133">Transmembrane helix</keyword>
<keyword evidence="1" id="KW-0812">Transmembrane</keyword>
<evidence type="ECO:0000256" key="1">
    <source>
        <dbReference type="SAM" id="Phobius"/>
    </source>
</evidence>
<feature type="transmembrane region" description="Helical" evidence="1">
    <location>
        <begin position="53"/>
        <end position="75"/>
    </location>
</feature>
<dbReference type="EMBL" id="GEDC01025464">
    <property type="protein sequence ID" value="JAS11834.1"/>
    <property type="molecule type" value="Transcribed_RNA"/>
</dbReference>
<gene>
    <name evidence="3" type="ORF">g.33915</name>
    <name evidence="2" type="ORF">g.33924</name>
</gene>
<sequence length="211" mass="24330">MDTLTKVFLDLIFKIVLALFGLPLLYAIPELISSMKKKFNKLRSQKSLPQWMLYICGKLLSWTVIVLINLLYIYVQIMKIILTPRNRDQTKRKSEIEEITTIRPNSSEIASPILNPQLCYGMLDETIKKNQDEWDIAGKSYIMQIRTLEKDQKIIAHKLITAILFHGKIKNLTVSSSIKLLNSEPKVQGHIGDSKFYRGRDGKPEEGIWIP</sequence>